<reference evidence="1" key="1">
    <citation type="submission" date="2013-08" db="EMBL/GenBank/DDBJ databases">
        <title>Gene expansion shapes genome architecture in the human pathogen Lichtheimia corymbifera: an evolutionary genomics analysis in the ancient terrestrial Mucorales (Mucoromycotina).</title>
        <authorList>
            <person name="Schwartze V.U."/>
            <person name="Winter S."/>
            <person name="Shelest E."/>
            <person name="Marcet-Houben M."/>
            <person name="Horn F."/>
            <person name="Wehner S."/>
            <person name="Hoffmann K."/>
            <person name="Riege K."/>
            <person name="Sammeth M."/>
            <person name="Nowrousian M."/>
            <person name="Valiante V."/>
            <person name="Linde J."/>
            <person name="Jacobsen I.D."/>
            <person name="Marz M."/>
            <person name="Brakhage A.A."/>
            <person name="Gabaldon T."/>
            <person name="Bocker S."/>
            <person name="Voigt K."/>
        </authorList>
    </citation>
    <scope>NUCLEOTIDE SEQUENCE [LARGE SCALE GENOMIC DNA]</scope>
    <source>
        <strain evidence="1">FSU 9682</strain>
    </source>
</reference>
<dbReference type="EMBL" id="CBTN010000012">
    <property type="protein sequence ID" value="CDH52317.1"/>
    <property type="molecule type" value="Genomic_DNA"/>
</dbReference>
<accession>A0A068RRQ1</accession>
<keyword evidence="2" id="KW-1185">Reference proteome</keyword>
<organism evidence="1 2">
    <name type="scientific">Lichtheimia corymbifera JMRC:FSU:9682</name>
    <dbReference type="NCBI Taxonomy" id="1263082"/>
    <lineage>
        <taxon>Eukaryota</taxon>
        <taxon>Fungi</taxon>
        <taxon>Fungi incertae sedis</taxon>
        <taxon>Mucoromycota</taxon>
        <taxon>Mucoromycotina</taxon>
        <taxon>Mucoromycetes</taxon>
        <taxon>Mucorales</taxon>
        <taxon>Lichtheimiaceae</taxon>
        <taxon>Lichtheimia</taxon>
    </lineage>
</organism>
<proteinExistence type="predicted"/>
<evidence type="ECO:0000313" key="1">
    <source>
        <dbReference type="EMBL" id="CDH52317.1"/>
    </source>
</evidence>
<comment type="caution">
    <text evidence="1">The sequence shown here is derived from an EMBL/GenBank/DDBJ whole genome shotgun (WGS) entry which is preliminary data.</text>
</comment>
<name>A0A068RRQ1_9FUNG</name>
<dbReference type="VEuPathDB" id="FungiDB:LCOR_03804.1"/>
<evidence type="ECO:0000313" key="2">
    <source>
        <dbReference type="Proteomes" id="UP000027586"/>
    </source>
</evidence>
<dbReference type="AlphaFoldDB" id="A0A068RRQ1"/>
<sequence>MYDAFQIPPLIFRADPQMQLGLHYTACAHALIAVAIHLALSVGVNVAIEASCNAQIGKQHSDRPFFFLAFLRTATFSPYCSLQKSLHRVPMTQEMILQRQPRAQGICATMVRLNVYTKDSVVASKDLVMHLNDHANVTRRSQMLMAGIYGDKSKKAHGGLSHGVELKRRIIARRMQCLRVEDEEQ</sequence>
<gene>
    <name evidence="1" type="ORF">LCOR_03804.1</name>
</gene>
<protein>
    <submittedName>
        <fullName evidence="1">Uncharacterized protein</fullName>
    </submittedName>
</protein>
<dbReference type="Proteomes" id="UP000027586">
    <property type="component" value="Unassembled WGS sequence"/>
</dbReference>